<dbReference type="PROSITE" id="PS00194">
    <property type="entry name" value="THIOREDOXIN_1"/>
    <property type="match status" value="1"/>
</dbReference>
<name>A0A317XZB5_9BASI</name>
<evidence type="ECO:0000256" key="1">
    <source>
        <dbReference type="SAM" id="MobiDB-lite"/>
    </source>
</evidence>
<dbReference type="InterPro" id="IPR013766">
    <property type="entry name" value="Thioredoxin_domain"/>
</dbReference>
<dbReference type="InterPro" id="IPR017937">
    <property type="entry name" value="Thioredoxin_CS"/>
</dbReference>
<feature type="region of interest" description="Disordered" evidence="1">
    <location>
        <begin position="570"/>
        <end position="595"/>
    </location>
</feature>
<dbReference type="GO" id="GO:0034976">
    <property type="term" value="P:response to endoplasmic reticulum stress"/>
    <property type="evidence" value="ECO:0007669"/>
    <property type="project" value="TreeGrafter"/>
</dbReference>
<feature type="region of interest" description="Disordered" evidence="1">
    <location>
        <begin position="368"/>
        <end position="471"/>
    </location>
</feature>
<dbReference type="AlphaFoldDB" id="A0A317XZB5"/>
<feature type="compositionally biased region" description="Basic and acidic residues" evidence="1">
    <location>
        <begin position="368"/>
        <end position="386"/>
    </location>
</feature>
<organism evidence="4 5">
    <name type="scientific">Testicularia cyperi</name>
    <dbReference type="NCBI Taxonomy" id="1882483"/>
    <lineage>
        <taxon>Eukaryota</taxon>
        <taxon>Fungi</taxon>
        <taxon>Dikarya</taxon>
        <taxon>Basidiomycota</taxon>
        <taxon>Ustilaginomycotina</taxon>
        <taxon>Ustilaginomycetes</taxon>
        <taxon>Ustilaginales</taxon>
        <taxon>Anthracoideaceae</taxon>
        <taxon>Testicularia</taxon>
    </lineage>
</organism>
<feature type="compositionally biased region" description="Low complexity" evidence="1">
    <location>
        <begin position="404"/>
        <end position="420"/>
    </location>
</feature>
<keyword evidence="2" id="KW-0732">Signal</keyword>
<dbReference type="Proteomes" id="UP000246740">
    <property type="component" value="Unassembled WGS sequence"/>
</dbReference>
<keyword evidence="5" id="KW-1185">Reference proteome</keyword>
<evidence type="ECO:0000313" key="4">
    <source>
        <dbReference type="EMBL" id="PWZ03472.1"/>
    </source>
</evidence>
<reference evidence="4 5" key="1">
    <citation type="journal article" date="2018" name="Mol. Biol. Evol.">
        <title>Broad Genomic Sampling Reveals a Smut Pathogenic Ancestry of the Fungal Clade Ustilaginomycotina.</title>
        <authorList>
            <person name="Kijpornyongpan T."/>
            <person name="Mondo S.J."/>
            <person name="Barry K."/>
            <person name="Sandor L."/>
            <person name="Lee J."/>
            <person name="Lipzen A."/>
            <person name="Pangilinan J."/>
            <person name="LaButti K."/>
            <person name="Hainaut M."/>
            <person name="Henrissat B."/>
            <person name="Grigoriev I.V."/>
            <person name="Spatafora J.W."/>
            <person name="Aime M.C."/>
        </authorList>
    </citation>
    <scope>NUCLEOTIDE SEQUENCE [LARGE SCALE GENOMIC DNA]</scope>
    <source>
        <strain evidence="4 5">MCA 3645</strain>
    </source>
</reference>
<feature type="chain" id="PRO_5016416307" evidence="2">
    <location>
        <begin position="27"/>
        <end position="595"/>
    </location>
</feature>
<feature type="region of interest" description="Disordered" evidence="1">
    <location>
        <begin position="264"/>
        <end position="284"/>
    </location>
</feature>
<feature type="compositionally biased region" description="Polar residues" evidence="1">
    <location>
        <begin position="448"/>
        <end position="460"/>
    </location>
</feature>
<dbReference type="PRINTS" id="PR00421">
    <property type="entry name" value="THIOREDOXIN"/>
</dbReference>
<dbReference type="Gene3D" id="1.20.120.20">
    <property type="entry name" value="Apolipoprotein"/>
    <property type="match status" value="1"/>
</dbReference>
<accession>A0A317XZB5</accession>
<dbReference type="PANTHER" id="PTHR45815:SF3">
    <property type="entry name" value="PROTEIN DISULFIDE-ISOMERASE A6"/>
    <property type="match status" value="1"/>
</dbReference>
<feature type="signal peptide" evidence="2">
    <location>
        <begin position="1"/>
        <end position="26"/>
    </location>
</feature>
<proteinExistence type="predicted"/>
<evidence type="ECO:0000256" key="2">
    <source>
        <dbReference type="SAM" id="SignalP"/>
    </source>
</evidence>
<dbReference type="InterPro" id="IPR036249">
    <property type="entry name" value="Thioredoxin-like_sf"/>
</dbReference>
<dbReference type="EMBL" id="KZ819188">
    <property type="protein sequence ID" value="PWZ03472.1"/>
    <property type="molecule type" value="Genomic_DNA"/>
</dbReference>
<dbReference type="GO" id="GO:0005788">
    <property type="term" value="C:endoplasmic reticulum lumen"/>
    <property type="evidence" value="ECO:0007669"/>
    <property type="project" value="TreeGrafter"/>
</dbReference>
<dbReference type="SUPFAM" id="SSF52833">
    <property type="entry name" value="Thioredoxin-like"/>
    <property type="match status" value="1"/>
</dbReference>
<gene>
    <name evidence="4" type="ORF">BCV70DRAFT_197683</name>
</gene>
<dbReference type="PANTHER" id="PTHR45815">
    <property type="entry name" value="PROTEIN DISULFIDE-ISOMERASE A6"/>
    <property type="match status" value="1"/>
</dbReference>
<dbReference type="PROSITE" id="PS51352">
    <property type="entry name" value="THIOREDOXIN_2"/>
    <property type="match status" value="1"/>
</dbReference>
<dbReference type="Pfam" id="PF00085">
    <property type="entry name" value="Thioredoxin"/>
    <property type="match status" value="1"/>
</dbReference>
<feature type="domain" description="Thioredoxin" evidence="3">
    <location>
        <begin position="17"/>
        <end position="144"/>
    </location>
</feature>
<evidence type="ECO:0000259" key="3">
    <source>
        <dbReference type="PROSITE" id="PS51352"/>
    </source>
</evidence>
<dbReference type="OrthoDB" id="427280at2759"/>
<evidence type="ECO:0000313" key="5">
    <source>
        <dbReference type="Proteomes" id="UP000246740"/>
    </source>
</evidence>
<dbReference type="GO" id="GO:0015035">
    <property type="term" value="F:protein-disulfide reductase activity"/>
    <property type="evidence" value="ECO:0007669"/>
    <property type="project" value="TreeGrafter"/>
</dbReference>
<sequence length="595" mass="66160">MTPSVLGRAALGLLVMLLSMTTVVEAALWSTNSKVTLVDSKNFRKEVLDIEKPTMVAFTAPWCGHCQRLVPDYTKVAAQLDGVVKLAAIDCDQEANKPLCGSYGIQGFPTLKLFPPTKKRLPKDYQGPRTAKDIAAYMVDALPMGAKKLKAEQLQQYTDSDVETPKVILFSKKPTSSPLYKSLALDFRTSLNFAFLRGDQQPVRSAARLHLGVSVDESKLPLLVVVPSRSQDEQLDKASIKTYTGKLNYHQLNQWIKDNVPEAKSRKSKKAKLASSNTQVPKKKPVKLDQDIDELPVGAQREWRIEDDMTEEQRRAKMQKLADMINEAAAKRQAAEHAESLKDTVGQGYDSVKQKVFDAGAEAADKVQEAVNDARESVEESYESIKHKVKEAVASSDADTFAESSGSGHSWSSSSSYSSSTDEDGNVVEDRSASYSTSGDDTSDENRASSYKLNSHSSYKVDSDGADMGYGDDSVSLKENLQRWLEGEKVDWSAEYSEQFKDAQAAAEKLVRENPEQAEKMALESEKWLAEHLISDIELMKLAREKGNNDPSISDEKIQRVEKMYDEIKRRIHDRESRGVNTPDIDPPPSHHDEL</sequence>
<dbReference type="Gene3D" id="3.40.30.10">
    <property type="entry name" value="Glutaredoxin"/>
    <property type="match status" value="2"/>
</dbReference>
<dbReference type="InParanoid" id="A0A317XZB5"/>
<protein>
    <submittedName>
        <fullName evidence="4">Thioredoxin-domain-containing protein</fullName>
    </submittedName>
</protein>
<dbReference type="STRING" id="1882483.A0A317XZB5"/>
<dbReference type="CDD" id="cd03002">
    <property type="entry name" value="PDI_a_MPD1_like"/>
    <property type="match status" value="1"/>
</dbReference>